<evidence type="ECO:0000256" key="2">
    <source>
        <dbReference type="SAM" id="Phobius"/>
    </source>
</evidence>
<dbReference type="EMBL" id="JBHSKM010000044">
    <property type="protein sequence ID" value="MFC5219596.1"/>
    <property type="molecule type" value="Genomic_DNA"/>
</dbReference>
<feature type="transmembrane region" description="Helical" evidence="2">
    <location>
        <begin position="83"/>
        <end position="105"/>
    </location>
</feature>
<keyword evidence="4" id="KW-1185">Reference proteome</keyword>
<sequence length="130" mass="13996">MPELFHRNAKDFSGGFTEGTEVHGVEPRGVGRPRPPRRLGGRAYVGGSLATGMAFLLLQDLFLDEVATHFRLDGTADGYSSPAAALGLYMLMSVIEAVGTIAAGFSARSAPHHHKISEYLLRGFPREGVR</sequence>
<name>A0ABW0CX16_STRCD</name>
<accession>A0ABW0CX16</accession>
<proteinExistence type="predicted"/>
<keyword evidence="2" id="KW-0812">Transmembrane</keyword>
<feature type="region of interest" description="Disordered" evidence="1">
    <location>
        <begin position="16"/>
        <end position="37"/>
    </location>
</feature>
<comment type="caution">
    <text evidence="3">The sequence shown here is derived from an EMBL/GenBank/DDBJ whole genome shotgun (WGS) entry which is preliminary data.</text>
</comment>
<keyword evidence="2" id="KW-1133">Transmembrane helix</keyword>
<feature type="transmembrane region" description="Helical" evidence="2">
    <location>
        <begin position="43"/>
        <end position="63"/>
    </location>
</feature>
<reference evidence="4" key="1">
    <citation type="journal article" date="2019" name="Int. J. Syst. Evol. Microbiol.">
        <title>The Global Catalogue of Microorganisms (GCM) 10K type strain sequencing project: providing services to taxonomists for standard genome sequencing and annotation.</title>
        <authorList>
            <consortium name="The Broad Institute Genomics Platform"/>
            <consortium name="The Broad Institute Genome Sequencing Center for Infectious Disease"/>
            <person name="Wu L."/>
            <person name="Ma J."/>
        </authorList>
    </citation>
    <scope>NUCLEOTIDE SEQUENCE [LARGE SCALE GENOMIC DNA]</scope>
    <source>
        <strain evidence="4">KCTC 42586</strain>
    </source>
</reference>
<evidence type="ECO:0000313" key="3">
    <source>
        <dbReference type="EMBL" id="MFC5219596.1"/>
    </source>
</evidence>
<evidence type="ECO:0000256" key="1">
    <source>
        <dbReference type="SAM" id="MobiDB-lite"/>
    </source>
</evidence>
<gene>
    <name evidence="3" type="ORF">ACFPQ9_37765</name>
</gene>
<dbReference type="RefSeq" id="WP_380863486.1">
    <property type="nucleotide sequence ID" value="NZ_JBHSKM010000044.1"/>
</dbReference>
<evidence type="ECO:0000313" key="4">
    <source>
        <dbReference type="Proteomes" id="UP001596263"/>
    </source>
</evidence>
<keyword evidence="2" id="KW-0472">Membrane</keyword>
<protein>
    <submittedName>
        <fullName evidence="3">Uncharacterized protein</fullName>
    </submittedName>
</protein>
<dbReference type="Proteomes" id="UP001596263">
    <property type="component" value="Unassembled WGS sequence"/>
</dbReference>
<organism evidence="3 4">
    <name type="scientific">Streptomyces coerulescens</name>
    <dbReference type="NCBI Taxonomy" id="29304"/>
    <lineage>
        <taxon>Bacteria</taxon>
        <taxon>Bacillati</taxon>
        <taxon>Actinomycetota</taxon>
        <taxon>Actinomycetes</taxon>
        <taxon>Kitasatosporales</taxon>
        <taxon>Streptomycetaceae</taxon>
        <taxon>Streptomyces</taxon>
    </lineage>
</organism>